<dbReference type="Gene3D" id="3.40.640.10">
    <property type="entry name" value="Type I PLP-dependent aspartate aminotransferase-like (Major domain)"/>
    <property type="match status" value="1"/>
</dbReference>
<comment type="similarity">
    <text evidence="1">In the C-terminal section; belongs to the class-I pyridoxal-phosphate-dependent aminotransferase family.</text>
</comment>
<dbReference type="InterPro" id="IPR000524">
    <property type="entry name" value="Tscrpt_reg_HTH_GntR"/>
</dbReference>
<dbReference type="SUPFAM" id="SSF46785">
    <property type="entry name" value="Winged helix' DNA-binding domain"/>
    <property type="match status" value="1"/>
</dbReference>
<protein>
    <submittedName>
        <fullName evidence="7">PLP-dependent aminotransferase family protein</fullName>
    </submittedName>
</protein>
<evidence type="ECO:0000313" key="7">
    <source>
        <dbReference type="EMBL" id="QBH96628.1"/>
    </source>
</evidence>
<dbReference type="Proteomes" id="UP000293154">
    <property type="component" value="Chromosome"/>
</dbReference>
<dbReference type="PANTHER" id="PTHR46577">
    <property type="entry name" value="HTH-TYPE TRANSCRIPTIONAL REGULATORY PROTEIN GABR"/>
    <property type="match status" value="1"/>
</dbReference>
<keyword evidence="5" id="KW-0804">Transcription</keyword>
<dbReference type="InterPro" id="IPR051446">
    <property type="entry name" value="HTH_trans_reg/aminotransferase"/>
</dbReference>
<dbReference type="EMBL" id="CP034752">
    <property type="protein sequence ID" value="QBH96628.1"/>
    <property type="molecule type" value="Genomic_DNA"/>
</dbReference>
<feature type="domain" description="HTH gntR-type" evidence="6">
    <location>
        <begin position="11"/>
        <end position="78"/>
    </location>
</feature>
<dbReference type="SUPFAM" id="SSF53383">
    <property type="entry name" value="PLP-dependent transferases"/>
    <property type="match status" value="1"/>
</dbReference>
<dbReference type="InterPro" id="IPR015421">
    <property type="entry name" value="PyrdxlP-dep_Trfase_major"/>
</dbReference>
<proteinExistence type="inferred from homology"/>
<dbReference type="GO" id="GO:0003677">
    <property type="term" value="F:DNA binding"/>
    <property type="evidence" value="ECO:0007669"/>
    <property type="project" value="UniProtKB-KW"/>
</dbReference>
<dbReference type="InterPro" id="IPR036388">
    <property type="entry name" value="WH-like_DNA-bd_sf"/>
</dbReference>
<dbReference type="Gene3D" id="1.10.10.10">
    <property type="entry name" value="Winged helix-like DNA-binding domain superfamily/Winged helix DNA-binding domain"/>
    <property type="match status" value="1"/>
</dbReference>
<keyword evidence="3" id="KW-0805">Transcription regulation</keyword>
<keyword evidence="4" id="KW-0238">DNA-binding</keyword>
<sequence length="460" mass="51420">MLTPIDQKAGTPLYFQVASSIKKYLENYPAGHKLPSQRAIALKLNVSKTTVVEAFNLLQDEEVISIREKSRAISTLRAQGIDWQLLIQKACHSRMQDDVQYSSARSYSKSMLLWPGMDFSPQMPLMAVSDAVSRRIASKDLMNYDDIGFHQLRELLASHLKNTLAIDCSPEEIVITSGISNALYIISSTFFSRLSPVVYESPGYYEPILTSLGASAIPLPMCAGGISTDSLQKVLTKNRYAFFLTTPLCHWPTCHMTDEQNKRAQYEICRTNDNPIIEVDAMRGLFDAPLPMRSYSGSASNVIYVGTFTNTIGHSMRLAWIVAPRNTVKRLLEVKSQVEPRVSTLIQIYAEEMLRSGAYEQFLSELKAKVRQQNEGVENILSTHLAGKANWHGMPSISRLITFPTPLNERSIIKMQGQQISLLPLQTLDKNFANSLYMYCAADSLSSIETLIAKLSALTN</sequence>
<evidence type="ECO:0000256" key="4">
    <source>
        <dbReference type="ARBA" id="ARBA00023125"/>
    </source>
</evidence>
<evidence type="ECO:0000256" key="2">
    <source>
        <dbReference type="ARBA" id="ARBA00022898"/>
    </source>
</evidence>
<dbReference type="KEGG" id="prag:EKN56_09545"/>
<keyword evidence="7" id="KW-0808">Transferase</keyword>
<evidence type="ECO:0000313" key="8">
    <source>
        <dbReference type="Proteomes" id="UP000293154"/>
    </source>
</evidence>
<dbReference type="GO" id="GO:0003700">
    <property type="term" value="F:DNA-binding transcription factor activity"/>
    <property type="evidence" value="ECO:0007669"/>
    <property type="project" value="InterPro"/>
</dbReference>
<keyword evidence="8" id="KW-1185">Reference proteome</keyword>
<dbReference type="Pfam" id="PF00392">
    <property type="entry name" value="GntR"/>
    <property type="match status" value="1"/>
</dbReference>
<gene>
    <name evidence="7" type="ORF">EKN56_09545</name>
</gene>
<keyword evidence="7" id="KW-0032">Aminotransferase</keyword>
<dbReference type="CDD" id="cd07377">
    <property type="entry name" value="WHTH_GntR"/>
    <property type="match status" value="1"/>
</dbReference>
<name>A0A411WKD8_9GAMM</name>
<evidence type="ECO:0000256" key="3">
    <source>
        <dbReference type="ARBA" id="ARBA00023015"/>
    </source>
</evidence>
<dbReference type="OrthoDB" id="9802328at2"/>
<reference evidence="7 8" key="1">
    <citation type="submission" date="2019-03" db="EMBL/GenBank/DDBJ databases">
        <title>Pragia sp. nov. isolated from the gut tract of Carduelis flavirostris.</title>
        <authorList>
            <person name="Ge Y."/>
        </authorList>
    </citation>
    <scope>NUCLEOTIDE SEQUENCE [LARGE SCALE GENOMIC DNA]</scope>
    <source>
        <strain evidence="7 8">CF-458</strain>
    </source>
</reference>
<keyword evidence="2" id="KW-0663">Pyridoxal phosphate</keyword>
<dbReference type="InterPro" id="IPR015424">
    <property type="entry name" value="PyrdxlP-dep_Trfase"/>
</dbReference>
<dbReference type="AlphaFoldDB" id="A0A411WKD8"/>
<evidence type="ECO:0000256" key="5">
    <source>
        <dbReference type="ARBA" id="ARBA00023163"/>
    </source>
</evidence>
<dbReference type="InterPro" id="IPR036390">
    <property type="entry name" value="WH_DNA-bd_sf"/>
</dbReference>
<dbReference type="PANTHER" id="PTHR46577:SF2">
    <property type="entry name" value="TRANSCRIPTIONAL REGULATORY PROTEIN"/>
    <property type="match status" value="1"/>
</dbReference>
<organism evidence="7 8">
    <name type="scientific">Limnobaculum zhutongyuii</name>
    <dbReference type="NCBI Taxonomy" id="2498113"/>
    <lineage>
        <taxon>Bacteria</taxon>
        <taxon>Pseudomonadati</taxon>
        <taxon>Pseudomonadota</taxon>
        <taxon>Gammaproteobacteria</taxon>
        <taxon>Enterobacterales</taxon>
        <taxon>Budviciaceae</taxon>
        <taxon>Limnobaculum</taxon>
    </lineage>
</organism>
<accession>A0A411WKD8</accession>
<dbReference type="GO" id="GO:0008483">
    <property type="term" value="F:transaminase activity"/>
    <property type="evidence" value="ECO:0007669"/>
    <property type="project" value="UniProtKB-KW"/>
</dbReference>
<dbReference type="PROSITE" id="PS50949">
    <property type="entry name" value="HTH_GNTR"/>
    <property type="match status" value="1"/>
</dbReference>
<evidence type="ECO:0000256" key="1">
    <source>
        <dbReference type="ARBA" id="ARBA00005384"/>
    </source>
</evidence>
<dbReference type="RefSeq" id="WP_130591565.1">
    <property type="nucleotide sequence ID" value="NZ_CP034752.1"/>
</dbReference>
<dbReference type="CDD" id="cd00609">
    <property type="entry name" value="AAT_like"/>
    <property type="match status" value="1"/>
</dbReference>
<evidence type="ECO:0000259" key="6">
    <source>
        <dbReference type="PROSITE" id="PS50949"/>
    </source>
</evidence>